<organism evidence="2 3">
    <name type="scientific">Saprospira grandis (strain Lewin)</name>
    <dbReference type="NCBI Taxonomy" id="984262"/>
    <lineage>
        <taxon>Bacteria</taxon>
        <taxon>Pseudomonadati</taxon>
        <taxon>Bacteroidota</taxon>
        <taxon>Saprospiria</taxon>
        <taxon>Saprospirales</taxon>
        <taxon>Saprospiraceae</taxon>
        <taxon>Saprospira</taxon>
    </lineage>
</organism>
<reference evidence="2 3" key="1">
    <citation type="journal article" date="2012" name="Stand. Genomic Sci.">
        <title>Complete genome sequencing and analysis of Saprospira grandis str. Lewin, a predatory marine bacterium.</title>
        <authorList>
            <person name="Saw J.H."/>
            <person name="Yuryev A."/>
            <person name="Kanbe M."/>
            <person name="Hou S."/>
            <person name="Young A.G."/>
            <person name="Aizawa S."/>
            <person name="Alam M."/>
        </authorList>
    </citation>
    <scope>NUCLEOTIDE SEQUENCE [LARGE SCALE GENOMIC DNA]</scope>
    <source>
        <strain evidence="2 3">Lewin</strain>
    </source>
</reference>
<dbReference type="Proteomes" id="UP000007519">
    <property type="component" value="Chromosome"/>
</dbReference>
<accession>H6L3F1</accession>
<evidence type="ECO:0000256" key="1">
    <source>
        <dbReference type="SAM" id="MobiDB-lite"/>
    </source>
</evidence>
<gene>
    <name evidence="2" type="ordered locus">SGRA_1063</name>
</gene>
<dbReference type="EMBL" id="CP002831">
    <property type="protein sequence ID" value="AFC23798.1"/>
    <property type="molecule type" value="Genomic_DNA"/>
</dbReference>
<proteinExistence type="predicted"/>
<dbReference type="HOGENOM" id="CLU_2652369_0_0_10"/>
<dbReference type="STRING" id="984262.SGRA_1063"/>
<evidence type="ECO:0000313" key="3">
    <source>
        <dbReference type="Proteomes" id="UP000007519"/>
    </source>
</evidence>
<dbReference type="KEGG" id="sgn:SGRA_1063"/>
<name>H6L3F1_SAPGL</name>
<sequence length="76" mass="8067">MDSLGNPLEGRVGGLILRNEERSDEYRLKGAVLGPKATATKNAHRMSGLGICSRAAKPPSQRAKPAQGRADLRAAQ</sequence>
<evidence type="ECO:0000313" key="2">
    <source>
        <dbReference type="EMBL" id="AFC23798.1"/>
    </source>
</evidence>
<protein>
    <submittedName>
        <fullName evidence="2">Uncharacterized protein</fullName>
    </submittedName>
</protein>
<keyword evidence="3" id="KW-1185">Reference proteome</keyword>
<feature type="region of interest" description="Disordered" evidence="1">
    <location>
        <begin position="53"/>
        <end position="76"/>
    </location>
</feature>
<dbReference type="AlphaFoldDB" id="H6L3F1"/>